<dbReference type="InterPro" id="IPR005532">
    <property type="entry name" value="SUMF_dom"/>
</dbReference>
<gene>
    <name evidence="3" type="ORF">LVY72_05525</name>
</gene>
<sequence length="312" mass="34092">MSCCGTPSRPAAEPGGQPEPLGAGRGSAGALHEDVLLPGGRFRMGDHFGEGYPEDGEVPVHDVVLPAFRMDATAVTNRQFARFVAATGYRTESERFGSSAVFQLQVQAAPEDIFGPVQAAPWWLTVRGADWAHPAGPLSHWEEIPDHPVVQVSWHDAVAYCRWAGRRLPAEAEWEYAARGGLEGKRYAWGDELYGEAGQHLCNIWQGEFPGVNTVEDGFLATAPVRSFPPNGFGLYEVSGNVWEWCSDWFLPKYYRNAPPENPQGPTIGRGKVMRGGSFLCHDSYCNRYRVAARSSNSPDSASSNCGFRTAA</sequence>
<keyword evidence="4" id="KW-1185">Reference proteome</keyword>
<evidence type="ECO:0000313" key="3">
    <source>
        <dbReference type="EMBL" id="MCG2621374.1"/>
    </source>
</evidence>
<dbReference type="Proteomes" id="UP001165368">
    <property type="component" value="Unassembled WGS sequence"/>
</dbReference>
<dbReference type="InterPro" id="IPR042095">
    <property type="entry name" value="SUMF_sf"/>
</dbReference>
<dbReference type="PANTHER" id="PTHR23150:SF19">
    <property type="entry name" value="FORMYLGLYCINE-GENERATING ENZYME"/>
    <property type="match status" value="1"/>
</dbReference>
<organism evidence="3 4">
    <name type="scientific">Arthrobacter hankyongi</name>
    <dbReference type="NCBI Taxonomy" id="2904801"/>
    <lineage>
        <taxon>Bacteria</taxon>
        <taxon>Bacillati</taxon>
        <taxon>Actinomycetota</taxon>
        <taxon>Actinomycetes</taxon>
        <taxon>Micrococcales</taxon>
        <taxon>Micrococcaceae</taxon>
        <taxon>Arthrobacter</taxon>
    </lineage>
</organism>
<accession>A0ABS9L4F9</accession>
<dbReference type="PANTHER" id="PTHR23150">
    <property type="entry name" value="SULFATASE MODIFYING FACTOR 1, 2"/>
    <property type="match status" value="1"/>
</dbReference>
<feature type="region of interest" description="Disordered" evidence="1">
    <location>
        <begin position="1"/>
        <end position="28"/>
    </location>
</feature>
<dbReference type="InterPro" id="IPR016187">
    <property type="entry name" value="CTDL_fold"/>
</dbReference>
<evidence type="ECO:0000313" key="4">
    <source>
        <dbReference type="Proteomes" id="UP001165368"/>
    </source>
</evidence>
<evidence type="ECO:0000259" key="2">
    <source>
        <dbReference type="Pfam" id="PF03781"/>
    </source>
</evidence>
<name>A0ABS9L4F9_9MICC</name>
<evidence type="ECO:0000256" key="1">
    <source>
        <dbReference type="SAM" id="MobiDB-lite"/>
    </source>
</evidence>
<protein>
    <submittedName>
        <fullName evidence="3">Formylglycine-generating enzyme family protein</fullName>
    </submittedName>
</protein>
<dbReference type="EMBL" id="JAKLTQ010000002">
    <property type="protein sequence ID" value="MCG2621374.1"/>
    <property type="molecule type" value="Genomic_DNA"/>
</dbReference>
<dbReference type="InterPro" id="IPR051043">
    <property type="entry name" value="Sulfatase_Mod_Factor_Kinase"/>
</dbReference>
<feature type="domain" description="Sulfatase-modifying factor enzyme-like" evidence="2">
    <location>
        <begin position="33"/>
        <end position="311"/>
    </location>
</feature>
<dbReference type="SUPFAM" id="SSF56436">
    <property type="entry name" value="C-type lectin-like"/>
    <property type="match status" value="1"/>
</dbReference>
<dbReference type="Gene3D" id="3.90.1580.10">
    <property type="entry name" value="paralog of FGE (formylglycine-generating enzyme)"/>
    <property type="match status" value="1"/>
</dbReference>
<dbReference type="RefSeq" id="WP_237818515.1">
    <property type="nucleotide sequence ID" value="NZ_JAKLTQ010000002.1"/>
</dbReference>
<reference evidence="3" key="1">
    <citation type="submission" date="2022-01" db="EMBL/GenBank/DDBJ databases">
        <authorList>
            <person name="Jo J.-H."/>
            <person name="Im W.-T."/>
        </authorList>
    </citation>
    <scope>NUCLEOTIDE SEQUENCE</scope>
    <source>
        <strain evidence="3">I2-34</strain>
    </source>
</reference>
<proteinExistence type="predicted"/>
<comment type="caution">
    <text evidence="3">The sequence shown here is derived from an EMBL/GenBank/DDBJ whole genome shotgun (WGS) entry which is preliminary data.</text>
</comment>
<dbReference type="Pfam" id="PF03781">
    <property type="entry name" value="FGE-sulfatase"/>
    <property type="match status" value="1"/>
</dbReference>